<sequence>MMGQYAEFPRYMWSHILCLFLYALVNVACAVDRKPFHCFLDVHYNAGGRIQTVKETSLKPIELLVNENNVKLICRHSSRQRCQFSWNDRNLTTPVLSNFSISDATVVACHVSCGNSRCNISAQFDIMKPAVLTMSKLRREASLKTLRNVVTSTENIYEKAAEGYQMTSSNLPETTGYSDANLIVLLCLFGLIIIILSCLAGNASHIADKCRSISPTLQGRQDESLSRERNPVSQMQSSPAQQNNVNPFTTTRSCVGPNNVSPNFEKIRSQSCYDKTLFAVSTSRRQNVPLPPAPTFNLQRMTSLSDGCICDRTANVFPPFRVENMQSYENRELLNKTQTSCQGDFLYNKPHGIASTSNSDDICNDVATYRPRLRSEFSYERDLFLSNALKKRPLKNTYKRRLSSQFSYQRDRFLSNAVRNVTIDEHREGVHSPNRRRRTGTGTMTSRFSLTRRYTRSFSGLSLSTSEDVFMNEHIYEAISLDDLRSMGSSDLLNNCKQKLLNSVDDIIEKSFPVKPPQPPRKLNRLSVEGTVTLRCLHSSDQTNGRCNFTWKNTIILSFLAGNGSCLAAKCRSIATNVFVTNRAQDDTPTESEVRQRRPIPPLSENSSMTTRSQLSPNSAAIKLEHMRSASYCDKDIFSVKTSKMKEVPLPPVPTNNRRRKKSLSDGCIYDRASHFFIASWENIPIEYYEYNKLRSKSPLSFCCVEGLYNAPYDIAKSPYADAIYNDFTCRTRLDSEFTYGRDRFLSNALKIRSPKITRKTRLSSQFSYQRDRFLSNAVRSVALDGRRRRMGSLNRRRRTRLGTRTSMFSLTHRGTRCYSKLSLSTLEDVFVNEHIYETISLDDLRTISSGDLLLECKQECLNNLNGRVEESFQVCDKSEKTSSEQTKRLGNSNSSREKGKGLPPLYITLEQVSDHQRRFSLPSPTETIDMGYSGSSSHLPASCLNNYGILTRTEPFAQQRDQLQVVNN</sequence>
<feature type="compositionally biased region" description="Basic and acidic residues" evidence="1">
    <location>
        <begin position="220"/>
        <end position="230"/>
    </location>
</feature>
<keyword evidence="2" id="KW-0472">Membrane</keyword>
<name>A0A9Q1BMY7_HOLLE</name>
<gene>
    <name evidence="3" type="ORF">HOLleu_29087</name>
</gene>
<dbReference type="OrthoDB" id="10677000at2759"/>
<evidence type="ECO:0000313" key="4">
    <source>
        <dbReference type="Proteomes" id="UP001152320"/>
    </source>
</evidence>
<dbReference type="EMBL" id="JAIZAY010000014">
    <property type="protein sequence ID" value="KAJ8029642.1"/>
    <property type="molecule type" value="Genomic_DNA"/>
</dbReference>
<dbReference type="Proteomes" id="UP001152320">
    <property type="component" value="Chromosome 14"/>
</dbReference>
<reference evidence="3" key="1">
    <citation type="submission" date="2021-10" db="EMBL/GenBank/DDBJ databases">
        <title>Tropical sea cucumber genome reveals ecological adaptation and Cuvierian tubules defense mechanism.</title>
        <authorList>
            <person name="Chen T."/>
        </authorList>
    </citation>
    <scope>NUCLEOTIDE SEQUENCE</scope>
    <source>
        <strain evidence="3">Nanhai2018</strain>
        <tissue evidence="3">Muscle</tissue>
    </source>
</reference>
<keyword evidence="4" id="KW-1185">Reference proteome</keyword>
<keyword evidence="2" id="KW-1133">Transmembrane helix</keyword>
<organism evidence="3 4">
    <name type="scientific">Holothuria leucospilota</name>
    <name type="common">Black long sea cucumber</name>
    <name type="synonym">Mertensiothuria leucospilota</name>
    <dbReference type="NCBI Taxonomy" id="206669"/>
    <lineage>
        <taxon>Eukaryota</taxon>
        <taxon>Metazoa</taxon>
        <taxon>Echinodermata</taxon>
        <taxon>Eleutherozoa</taxon>
        <taxon>Echinozoa</taxon>
        <taxon>Holothuroidea</taxon>
        <taxon>Aspidochirotacea</taxon>
        <taxon>Aspidochirotida</taxon>
        <taxon>Holothuriidae</taxon>
        <taxon>Holothuria</taxon>
    </lineage>
</organism>
<feature type="region of interest" description="Disordered" evidence="1">
    <location>
        <begin position="585"/>
        <end position="616"/>
    </location>
</feature>
<feature type="compositionally biased region" description="Polar residues" evidence="1">
    <location>
        <begin position="604"/>
        <end position="616"/>
    </location>
</feature>
<feature type="transmembrane region" description="Helical" evidence="2">
    <location>
        <begin position="182"/>
        <end position="203"/>
    </location>
</feature>
<accession>A0A9Q1BMY7</accession>
<feature type="compositionally biased region" description="Polar residues" evidence="1">
    <location>
        <begin position="231"/>
        <end position="248"/>
    </location>
</feature>
<comment type="caution">
    <text evidence="3">The sequence shown here is derived from an EMBL/GenBank/DDBJ whole genome shotgun (WGS) entry which is preliminary data.</text>
</comment>
<feature type="region of interest" description="Disordered" evidence="1">
    <location>
        <begin position="217"/>
        <end position="248"/>
    </location>
</feature>
<dbReference type="AlphaFoldDB" id="A0A9Q1BMY7"/>
<proteinExistence type="predicted"/>
<protein>
    <submittedName>
        <fullName evidence="3">Uncharacterized protein</fullName>
    </submittedName>
</protein>
<keyword evidence="2" id="KW-0812">Transmembrane</keyword>
<feature type="transmembrane region" description="Helical" evidence="2">
    <location>
        <begin position="12"/>
        <end position="31"/>
    </location>
</feature>
<feature type="region of interest" description="Disordered" evidence="1">
    <location>
        <begin position="880"/>
        <end position="904"/>
    </location>
</feature>
<evidence type="ECO:0000256" key="1">
    <source>
        <dbReference type="SAM" id="MobiDB-lite"/>
    </source>
</evidence>
<evidence type="ECO:0000313" key="3">
    <source>
        <dbReference type="EMBL" id="KAJ8029642.1"/>
    </source>
</evidence>
<evidence type="ECO:0000256" key="2">
    <source>
        <dbReference type="SAM" id="Phobius"/>
    </source>
</evidence>